<dbReference type="PANTHER" id="PTHR33751">
    <property type="entry name" value="CBB3-TYPE CYTOCHROME C OXIDASE SUBUNIT FIXP"/>
    <property type="match status" value="1"/>
</dbReference>
<dbReference type="PROSITE" id="PS51007">
    <property type="entry name" value="CYTC"/>
    <property type="match status" value="1"/>
</dbReference>
<evidence type="ECO:0000256" key="6">
    <source>
        <dbReference type="PROSITE-ProRule" id="PRU00433"/>
    </source>
</evidence>
<dbReference type="InterPro" id="IPR009056">
    <property type="entry name" value="Cyt_c-like_dom"/>
</dbReference>
<evidence type="ECO:0000313" key="9">
    <source>
        <dbReference type="EMBL" id="EWC43245.1"/>
    </source>
</evidence>
<evidence type="ECO:0000256" key="4">
    <source>
        <dbReference type="ARBA" id="ARBA00022982"/>
    </source>
</evidence>
<dbReference type="PANTHER" id="PTHR33751:SF9">
    <property type="entry name" value="CYTOCHROME C4"/>
    <property type="match status" value="1"/>
</dbReference>
<keyword evidence="1" id="KW-0813">Transport</keyword>
<evidence type="ECO:0000313" key="10">
    <source>
        <dbReference type="Proteomes" id="UP000026923"/>
    </source>
</evidence>
<dbReference type="EMBL" id="AMCZ02000001">
    <property type="protein sequence ID" value="EWC43245.1"/>
    <property type="molecule type" value="Genomic_DNA"/>
</dbReference>
<keyword evidence="7" id="KW-0732">Signal</keyword>
<dbReference type="Proteomes" id="UP000026923">
    <property type="component" value="Unassembled WGS sequence"/>
</dbReference>
<keyword evidence="2 6" id="KW-0349">Heme</keyword>
<evidence type="ECO:0000256" key="3">
    <source>
        <dbReference type="ARBA" id="ARBA00022723"/>
    </source>
</evidence>
<feature type="domain" description="Cytochrome c" evidence="8">
    <location>
        <begin position="31"/>
        <end position="109"/>
    </location>
</feature>
<dbReference type="GO" id="GO:0020037">
    <property type="term" value="F:heme binding"/>
    <property type="evidence" value="ECO:0007669"/>
    <property type="project" value="InterPro"/>
</dbReference>
<name>A0A061JWK2_STUST</name>
<dbReference type="InterPro" id="IPR050597">
    <property type="entry name" value="Cytochrome_c_Oxidase_Subunit"/>
</dbReference>
<evidence type="ECO:0000256" key="2">
    <source>
        <dbReference type="ARBA" id="ARBA00022617"/>
    </source>
</evidence>
<organism evidence="9 10">
    <name type="scientific">Stutzerimonas stutzeri KOS6</name>
    <dbReference type="NCBI Taxonomy" id="1218352"/>
    <lineage>
        <taxon>Bacteria</taxon>
        <taxon>Pseudomonadati</taxon>
        <taxon>Pseudomonadota</taxon>
        <taxon>Gammaproteobacteria</taxon>
        <taxon>Pseudomonadales</taxon>
        <taxon>Pseudomonadaceae</taxon>
        <taxon>Stutzerimonas</taxon>
    </lineage>
</organism>
<dbReference type="AlphaFoldDB" id="A0A061JWK2"/>
<evidence type="ECO:0000256" key="7">
    <source>
        <dbReference type="SAM" id="SignalP"/>
    </source>
</evidence>
<proteinExistence type="predicted"/>
<evidence type="ECO:0000259" key="8">
    <source>
        <dbReference type="PROSITE" id="PS51007"/>
    </source>
</evidence>
<dbReference type="Pfam" id="PF00034">
    <property type="entry name" value="Cytochrom_C"/>
    <property type="match status" value="1"/>
</dbReference>
<comment type="caution">
    <text evidence="9">The sequence shown here is derived from an EMBL/GenBank/DDBJ whole genome shotgun (WGS) entry which is preliminary data.</text>
</comment>
<protein>
    <submittedName>
        <fullName evidence="9">Cytochrome C</fullName>
    </submittedName>
</protein>
<dbReference type="HOGENOM" id="CLU_128253_1_1_6"/>
<keyword evidence="5 6" id="KW-0408">Iron</keyword>
<dbReference type="OrthoDB" id="9796421at2"/>
<dbReference type="GO" id="GO:0009055">
    <property type="term" value="F:electron transfer activity"/>
    <property type="evidence" value="ECO:0007669"/>
    <property type="project" value="InterPro"/>
</dbReference>
<dbReference type="GO" id="GO:0046872">
    <property type="term" value="F:metal ion binding"/>
    <property type="evidence" value="ECO:0007669"/>
    <property type="project" value="UniProtKB-KW"/>
</dbReference>
<gene>
    <name evidence="9" type="ORF">B597_001205</name>
</gene>
<reference evidence="9 10" key="1">
    <citation type="journal article" date="2013" name="Genome Announc.">
        <title>Draft Genome of the Nitrogen-Fixing Bacterium Pseudomonas stutzeri Strain KOS6 Isolated from Industrial Hydrocarbon Sludge.</title>
        <authorList>
            <person name="Grigoryeva T.V."/>
            <person name="Laikov A.V."/>
            <person name="Naumova R.P."/>
            <person name="Manolov A.I."/>
            <person name="Larin A.K."/>
            <person name="Karpova I.Y."/>
            <person name="Semashko T.A."/>
            <person name="Alexeev D.G."/>
            <person name="Kostryukova E.S."/>
            <person name="Muller R."/>
            <person name="Govorun V.M."/>
        </authorList>
    </citation>
    <scope>NUCLEOTIDE SEQUENCE [LARGE SCALE GENOMIC DNA]</scope>
    <source>
        <strain evidence="9 10">KOS6</strain>
    </source>
</reference>
<accession>A0A061JWK2</accession>
<dbReference type="Gene3D" id="1.10.760.10">
    <property type="entry name" value="Cytochrome c-like domain"/>
    <property type="match status" value="1"/>
</dbReference>
<dbReference type="SUPFAM" id="SSF46626">
    <property type="entry name" value="Cytochrome c"/>
    <property type="match status" value="1"/>
</dbReference>
<dbReference type="RefSeq" id="WP_003297303.1">
    <property type="nucleotide sequence ID" value="NZ_KK020676.1"/>
</dbReference>
<dbReference type="InterPro" id="IPR036909">
    <property type="entry name" value="Cyt_c-like_dom_sf"/>
</dbReference>
<evidence type="ECO:0000256" key="1">
    <source>
        <dbReference type="ARBA" id="ARBA00022448"/>
    </source>
</evidence>
<sequence>MTDFRERRLRWLALLLAVAVPAQAQAQAQADDLAAGKAKAKMCAACHGIDGIAKVADAPNLAGNGELYLARQLQAFRSGARKHPQMSVIASGLSDADIAAVTRWYSAIKLSVELPL</sequence>
<feature type="chain" id="PRO_5001602288" evidence="7">
    <location>
        <begin position="25"/>
        <end position="116"/>
    </location>
</feature>
<evidence type="ECO:0000256" key="5">
    <source>
        <dbReference type="ARBA" id="ARBA00023004"/>
    </source>
</evidence>
<keyword evidence="4" id="KW-0249">Electron transport</keyword>
<keyword evidence="3 6" id="KW-0479">Metal-binding</keyword>
<dbReference type="eggNOG" id="COG2863">
    <property type="taxonomic scope" value="Bacteria"/>
</dbReference>
<feature type="signal peptide" evidence="7">
    <location>
        <begin position="1"/>
        <end position="24"/>
    </location>
</feature>